<dbReference type="EMBL" id="CP122537">
    <property type="protein sequence ID" value="WGH77872.1"/>
    <property type="molecule type" value="Genomic_DNA"/>
</dbReference>
<reference evidence="1 2" key="1">
    <citation type="submission" date="2023-04" db="EMBL/GenBank/DDBJ databases">
        <title>Jannaschia ovalis sp. nov., a marine bacterium isolated from sea tidal flat.</title>
        <authorList>
            <person name="Kwon D.Y."/>
            <person name="Kim J.-J."/>
        </authorList>
    </citation>
    <scope>NUCLEOTIDE SEQUENCE [LARGE SCALE GENOMIC DNA]</scope>
    <source>
        <strain evidence="1 2">GRR-S6-38</strain>
    </source>
</reference>
<dbReference type="Gene3D" id="3.40.50.300">
    <property type="entry name" value="P-loop containing nucleotide triphosphate hydrolases"/>
    <property type="match status" value="1"/>
</dbReference>
<protein>
    <submittedName>
        <fullName evidence="1">Sulfotransferase</fullName>
    </submittedName>
</protein>
<dbReference type="PANTHER" id="PTHR36978">
    <property type="entry name" value="P-LOOP CONTAINING NUCLEOTIDE TRIPHOSPHATE HYDROLASE"/>
    <property type="match status" value="1"/>
</dbReference>
<organism evidence="1 2">
    <name type="scientific">Jannaschia ovalis</name>
    <dbReference type="NCBI Taxonomy" id="3038773"/>
    <lineage>
        <taxon>Bacteria</taxon>
        <taxon>Pseudomonadati</taxon>
        <taxon>Pseudomonadota</taxon>
        <taxon>Alphaproteobacteria</taxon>
        <taxon>Rhodobacterales</taxon>
        <taxon>Roseobacteraceae</taxon>
        <taxon>Jannaschia</taxon>
    </lineage>
</organism>
<dbReference type="InterPro" id="IPR040632">
    <property type="entry name" value="Sulfotransfer_4"/>
</dbReference>
<evidence type="ECO:0000313" key="1">
    <source>
        <dbReference type="EMBL" id="WGH77872.1"/>
    </source>
</evidence>
<accession>A0ABY8L938</accession>
<gene>
    <name evidence="1" type="ORF">P8627_12625</name>
</gene>
<keyword evidence="2" id="KW-1185">Reference proteome</keyword>
<sequence length="213" mass="24343">MSLKIIGTGMSRTGTLSTKTALETLGFGPCHHMMELFANPAQVEIWAEVARCEPVDWEAVFAGYTSQVDFPGGRVWQQTIEVFPEAKVLHNERPEEEWWASFSKTVLKVWANHARLTRNMPPHVQDIFVKLTPFYIDDTFGGIPDKEMALAAYRRNNRLVRELVPDERLLVFTPSDGWASLCDFLDVPVPDQPFPRSNGRDEFWDNFEEEPVG</sequence>
<dbReference type="RefSeq" id="WP_279964487.1">
    <property type="nucleotide sequence ID" value="NZ_CP122537.1"/>
</dbReference>
<evidence type="ECO:0000313" key="2">
    <source>
        <dbReference type="Proteomes" id="UP001243420"/>
    </source>
</evidence>
<dbReference type="PANTHER" id="PTHR36978:SF4">
    <property type="entry name" value="P-LOOP CONTAINING NUCLEOSIDE TRIPHOSPHATE HYDROLASE PROTEIN"/>
    <property type="match status" value="1"/>
</dbReference>
<name>A0ABY8L938_9RHOB</name>
<dbReference type="Proteomes" id="UP001243420">
    <property type="component" value="Chromosome"/>
</dbReference>
<dbReference type="InterPro" id="IPR027417">
    <property type="entry name" value="P-loop_NTPase"/>
</dbReference>
<dbReference type="Pfam" id="PF17784">
    <property type="entry name" value="Sulfotransfer_4"/>
    <property type="match status" value="1"/>
</dbReference>
<dbReference type="SUPFAM" id="SSF52540">
    <property type="entry name" value="P-loop containing nucleoside triphosphate hydrolases"/>
    <property type="match status" value="1"/>
</dbReference>
<proteinExistence type="predicted"/>